<evidence type="ECO:0000313" key="11">
    <source>
        <dbReference type="Proteomes" id="UP000250642"/>
    </source>
</evidence>
<sequence length="547" mass="63408">MISPNIYTNQEMDSTYALDRLTIKLRDIEKMKSTSDWNIPQQHTSSYVLVMVTGGEALLTLDRGSIHIHAQGVYSCVPESTFGLTSFGDEGAEVTIMRFDLYQELHDDPDTLHVVKDTPMFRSGKELAVSPTVQLSFMCEEIHNLWHSGRAMGHFQAHVQFLQLLASLTEASPPLKEDSQMMIQRTKDYIDEHSNENLTVEYLAGMAGLSPKYYVDLFKRRYGMSTTDYISSLRINRAKQLMAGTEMRLRDIAHQVGYQDEFYFSRKFKKAMGISPSVYMNSRRRKIAAYHIAITGHLLALNMIPYAAPLHPKWTSYYYRMYGKDIPVHLSAYRIDMEWQSKIQALQEHQPDLIISYDHLRPEEKAQLEGIAPVHYLTVSDHNWRSQLQILAEHLGAQQDAKSWLETYDHKSDQVKTMMQQKLGNEKVVVVRLLKHQFTRYCSPSMLQVLYGDLAVKPAHISEEGEIYNEPITLEQLDEMQTDWIFLMVCQESETLSFWEDVQKTSLWQNIKSVQNNRLFIIPADPWLENSPLANERILDDLMDRYR</sequence>
<dbReference type="SUPFAM" id="SSF53807">
    <property type="entry name" value="Helical backbone' metal receptor"/>
    <property type="match status" value="1"/>
</dbReference>
<dbReference type="Pfam" id="PF01497">
    <property type="entry name" value="Peripla_BP_2"/>
    <property type="match status" value="1"/>
</dbReference>
<dbReference type="SUPFAM" id="SSF51215">
    <property type="entry name" value="Regulatory protein AraC"/>
    <property type="match status" value="1"/>
</dbReference>
<gene>
    <name evidence="10" type="ORF">DC345_13855</name>
</gene>
<dbReference type="PRINTS" id="PR00032">
    <property type="entry name" value="HTHARAC"/>
</dbReference>
<dbReference type="SUPFAM" id="SSF46689">
    <property type="entry name" value="Homeodomain-like"/>
    <property type="match status" value="2"/>
</dbReference>
<dbReference type="GO" id="GO:0030288">
    <property type="term" value="C:outer membrane-bounded periplasmic space"/>
    <property type="evidence" value="ECO:0007669"/>
    <property type="project" value="TreeGrafter"/>
</dbReference>
<keyword evidence="3" id="KW-0813">Transport</keyword>
<dbReference type="Pfam" id="PF12833">
    <property type="entry name" value="HTH_18"/>
    <property type="match status" value="1"/>
</dbReference>
<keyword evidence="4" id="KW-0732">Signal</keyword>
<dbReference type="InterPro" id="IPR002491">
    <property type="entry name" value="ABC_transptr_periplasmic_BD"/>
</dbReference>
<evidence type="ECO:0000313" key="10">
    <source>
        <dbReference type="EMBL" id="RAW15120.1"/>
    </source>
</evidence>
<evidence type="ECO:0000256" key="1">
    <source>
        <dbReference type="ARBA" id="ARBA00004196"/>
    </source>
</evidence>
<evidence type="ECO:0000256" key="5">
    <source>
        <dbReference type="ARBA" id="ARBA00023015"/>
    </source>
</evidence>
<organism evidence="10 11">
    <name type="scientific">Paenibacillus taichungensis</name>
    <dbReference type="NCBI Taxonomy" id="484184"/>
    <lineage>
        <taxon>Bacteria</taxon>
        <taxon>Bacillati</taxon>
        <taxon>Bacillota</taxon>
        <taxon>Bacilli</taxon>
        <taxon>Bacillales</taxon>
        <taxon>Paenibacillaceae</taxon>
        <taxon>Paenibacillus</taxon>
    </lineage>
</organism>
<feature type="domain" description="Fe/B12 periplasmic-binding" evidence="9">
    <location>
        <begin position="286"/>
        <end position="547"/>
    </location>
</feature>
<name>A0A329QRW0_9BACL</name>
<dbReference type="InterPro" id="IPR051313">
    <property type="entry name" value="Bact_iron-sidero_bind"/>
</dbReference>
<dbReference type="Gene3D" id="3.40.50.1980">
    <property type="entry name" value="Nitrogenase molybdenum iron protein domain"/>
    <property type="match status" value="2"/>
</dbReference>
<dbReference type="InterPro" id="IPR018062">
    <property type="entry name" value="HTH_AraC-typ_CS"/>
</dbReference>
<dbReference type="GO" id="GO:0043565">
    <property type="term" value="F:sequence-specific DNA binding"/>
    <property type="evidence" value="ECO:0007669"/>
    <property type="project" value="InterPro"/>
</dbReference>
<evidence type="ECO:0000259" key="8">
    <source>
        <dbReference type="PROSITE" id="PS01124"/>
    </source>
</evidence>
<dbReference type="AlphaFoldDB" id="A0A329QRW0"/>
<dbReference type="SMART" id="SM00342">
    <property type="entry name" value="HTH_ARAC"/>
    <property type="match status" value="1"/>
</dbReference>
<proteinExistence type="inferred from homology"/>
<evidence type="ECO:0000256" key="6">
    <source>
        <dbReference type="ARBA" id="ARBA00023125"/>
    </source>
</evidence>
<dbReference type="GO" id="GO:0003700">
    <property type="term" value="F:DNA-binding transcription factor activity"/>
    <property type="evidence" value="ECO:0007669"/>
    <property type="project" value="InterPro"/>
</dbReference>
<dbReference type="PANTHER" id="PTHR30532:SF21">
    <property type="entry name" value="SIDEROPHORE-BINDING LIPOPROTEIN YFIY-RELATED"/>
    <property type="match status" value="1"/>
</dbReference>
<evidence type="ECO:0000256" key="7">
    <source>
        <dbReference type="ARBA" id="ARBA00023163"/>
    </source>
</evidence>
<protein>
    <submittedName>
        <fullName evidence="10">AraC family transcriptional regulator</fullName>
    </submittedName>
</protein>
<dbReference type="PROSITE" id="PS00041">
    <property type="entry name" value="HTH_ARAC_FAMILY_1"/>
    <property type="match status" value="1"/>
</dbReference>
<dbReference type="InterPro" id="IPR009057">
    <property type="entry name" value="Homeodomain-like_sf"/>
</dbReference>
<dbReference type="InterPro" id="IPR037923">
    <property type="entry name" value="HTH-like"/>
</dbReference>
<dbReference type="PANTHER" id="PTHR30532">
    <property type="entry name" value="IRON III DICITRATE-BINDING PERIPLASMIC PROTEIN"/>
    <property type="match status" value="1"/>
</dbReference>
<dbReference type="EMBL" id="QEVW01000008">
    <property type="protein sequence ID" value="RAW15120.1"/>
    <property type="molecule type" value="Genomic_DNA"/>
</dbReference>
<feature type="domain" description="HTH araC/xylS-type" evidence="8">
    <location>
        <begin position="184"/>
        <end position="282"/>
    </location>
</feature>
<comment type="subcellular location">
    <subcellularLocation>
        <location evidence="1">Cell envelope</location>
    </subcellularLocation>
</comment>
<evidence type="ECO:0000259" key="9">
    <source>
        <dbReference type="PROSITE" id="PS50983"/>
    </source>
</evidence>
<keyword evidence="6" id="KW-0238">DNA-binding</keyword>
<keyword evidence="7" id="KW-0804">Transcription</keyword>
<dbReference type="Proteomes" id="UP000250642">
    <property type="component" value="Unassembled WGS sequence"/>
</dbReference>
<comment type="similarity">
    <text evidence="2">Belongs to the bacterial solute-binding protein 8 family.</text>
</comment>
<dbReference type="Gene3D" id="1.10.10.60">
    <property type="entry name" value="Homeodomain-like"/>
    <property type="match status" value="2"/>
</dbReference>
<evidence type="ECO:0000256" key="2">
    <source>
        <dbReference type="ARBA" id="ARBA00008814"/>
    </source>
</evidence>
<evidence type="ECO:0000256" key="4">
    <source>
        <dbReference type="ARBA" id="ARBA00022729"/>
    </source>
</evidence>
<reference evidence="10 11" key="1">
    <citation type="submission" date="2018-04" db="EMBL/GenBank/DDBJ databases">
        <title>Paenibacillus taichungensis Genome sequencing and assembly.</title>
        <authorList>
            <person name="Xu J."/>
            <person name="Rensing C."/>
            <person name="Mazhar H.S."/>
        </authorList>
    </citation>
    <scope>NUCLEOTIDE SEQUENCE [LARGE SCALE GENOMIC DNA]</scope>
    <source>
        <strain evidence="10 11">NC1</strain>
    </source>
</reference>
<dbReference type="PROSITE" id="PS50983">
    <property type="entry name" value="FE_B12_PBP"/>
    <property type="match status" value="1"/>
</dbReference>
<dbReference type="GO" id="GO:1901678">
    <property type="term" value="P:iron coordination entity transport"/>
    <property type="evidence" value="ECO:0007669"/>
    <property type="project" value="UniProtKB-ARBA"/>
</dbReference>
<dbReference type="PROSITE" id="PS01124">
    <property type="entry name" value="HTH_ARAC_FAMILY_2"/>
    <property type="match status" value="1"/>
</dbReference>
<evidence type="ECO:0000256" key="3">
    <source>
        <dbReference type="ARBA" id="ARBA00022448"/>
    </source>
</evidence>
<keyword evidence="5" id="KW-0805">Transcription regulation</keyword>
<dbReference type="InterPro" id="IPR020449">
    <property type="entry name" value="Tscrpt_reg_AraC-type_HTH"/>
</dbReference>
<dbReference type="InterPro" id="IPR018060">
    <property type="entry name" value="HTH_AraC"/>
</dbReference>
<accession>A0A329QRW0</accession>
<comment type="caution">
    <text evidence="10">The sequence shown here is derived from an EMBL/GenBank/DDBJ whole genome shotgun (WGS) entry which is preliminary data.</text>
</comment>